<dbReference type="InterPro" id="IPR041458">
    <property type="entry name" value="Rv3651-like_N"/>
</dbReference>
<gene>
    <name evidence="2" type="ORF">F5544_39725</name>
</gene>
<sequence>MTQQDWLLIETLGHERQPTLVADGDRIKDWVSLVRVQREPSAAVYRIADVVRRCVESVMPATYSDDTLIVLGIPVPCAFGAAHAVQVWVGGPGDQPPPRRGVGAWDWDADSELAKHGPGLEELAWARAPEDVRVTRTPPEVFSTMVRFDGRLDYMAMVREMRVDGRWQGEVDMRGDDGRVRRFQMIARANPAMRRTQGLIHDVTDVRRPRPDADMSMMRAVSRRSSVGVGFVELGFGLIYEWPSPPPPPLDRWATERPEIHPDDAARYRRICDEMLKADPELAADDVHELVLRIRFADTGWLRAHAELRHTFAGQPGVPGHGLIRVRPAE</sequence>
<protein>
    <recommendedName>
        <fullName evidence="1">Rv3651-like N-terminal domain-containing protein</fullName>
    </recommendedName>
</protein>
<keyword evidence="3" id="KW-1185">Reference proteome</keyword>
<dbReference type="Pfam" id="PF18007">
    <property type="entry name" value="Rv3651-like_N"/>
    <property type="match status" value="1"/>
</dbReference>
<evidence type="ECO:0000313" key="3">
    <source>
        <dbReference type="Proteomes" id="UP000503540"/>
    </source>
</evidence>
<proteinExistence type="predicted"/>
<name>A0A6G9YSA1_9NOCA</name>
<dbReference type="AlphaFoldDB" id="A0A6G9YSA1"/>
<accession>A0A6G9YSA1</accession>
<evidence type="ECO:0000313" key="2">
    <source>
        <dbReference type="EMBL" id="QIS15763.1"/>
    </source>
</evidence>
<dbReference type="KEGG" id="nah:F5544_39725"/>
<reference evidence="2 3" key="1">
    <citation type="journal article" date="2019" name="ACS Chem. Biol.">
        <title>Identification and Mobilization of a Cryptic Antibiotic Biosynthesis Gene Locus from a Human-Pathogenic Nocardia Isolate.</title>
        <authorList>
            <person name="Herisse M."/>
            <person name="Ishida K."/>
            <person name="Porter J.L."/>
            <person name="Howden B."/>
            <person name="Hertweck C."/>
            <person name="Stinear T.P."/>
            <person name="Pidot S.J."/>
        </authorList>
    </citation>
    <scope>NUCLEOTIDE SEQUENCE [LARGE SCALE GENOMIC DNA]</scope>
    <source>
        <strain evidence="2 3">AUSMDU00012717</strain>
    </source>
</reference>
<dbReference type="EMBL" id="CP046172">
    <property type="protein sequence ID" value="QIS15763.1"/>
    <property type="molecule type" value="Genomic_DNA"/>
</dbReference>
<dbReference type="Proteomes" id="UP000503540">
    <property type="component" value="Chromosome"/>
</dbReference>
<evidence type="ECO:0000259" key="1">
    <source>
        <dbReference type="Pfam" id="PF18007"/>
    </source>
</evidence>
<feature type="domain" description="Rv3651-like N-terminal" evidence="1">
    <location>
        <begin position="5"/>
        <end position="98"/>
    </location>
</feature>
<organism evidence="2 3">
    <name type="scientific">Nocardia arthritidis</name>
    <dbReference type="NCBI Taxonomy" id="228602"/>
    <lineage>
        <taxon>Bacteria</taxon>
        <taxon>Bacillati</taxon>
        <taxon>Actinomycetota</taxon>
        <taxon>Actinomycetes</taxon>
        <taxon>Mycobacteriales</taxon>
        <taxon>Nocardiaceae</taxon>
        <taxon>Nocardia</taxon>
    </lineage>
</organism>
<dbReference type="RefSeq" id="WP_167477952.1">
    <property type="nucleotide sequence ID" value="NZ_CP046172.1"/>
</dbReference>